<proteinExistence type="inferred from homology"/>
<dbReference type="STRING" id="47855.GA0070606_3115"/>
<dbReference type="PRINTS" id="PR00080">
    <property type="entry name" value="SDRFAMILY"/>
</dbReference>
<name>A0A1C6V0G3_9ACTN</name>
<accession>A0A1C6V0G3</accession>
<dbReference type="AlphaFoldDB" id="A0A1C6V0G3"/>
<organism evidence="3 4">
    <name type="scientific">Micromonospora citrea</name>
    <dbReference type="NCBI Taxonomy" id="47855"/>
    <lineage>
        <taxon>Bacteria</taxon>
        <taxon>Bacillati</taxon>
        <taxon>Actinomycetota</taxon>
        <taxon>Actinomycetes</taxon>
        <taxon>Micromonosporales</taxon>
        <taxon>Micromonosporaceae</taxon>
        <taxon>Micromonospora</taxon>
    </lineage>
</organism>
<sequence length="252" mass="26304">MGRSVLVTGSSRGIGRAIAVALADAGAEVVGVHYTRDEAAARQTAELVRRSGAVPVLVQAGFDADGATAAERLATAFLDQVEQAVGRREIDVLVNNAGIAESQRLGSIDEATYRRTVEINLTVPLFLTQALWPHMRDGGRVVNISTGYTRIAAPTHPVYSATKAALNALTLALAPTLAARGITVNAVMPGIIDTDMNAGWLQGDARESAAALSVFNRVGTVDDVADVVRFLASEQARWVTGQVVDATGGSAL</sequence>
<dbReference type="Proteomes" id="UP000199001">
    <property type="component" value="Unassembled WGS sequence"/>
</dbReference>
<dbReference type="SUPFAM" id="SSF51735">
    <property type="entry name" value="NAD(P)-binding Rossmann-fold domains"/>
    <property type="match status" value="1"/>
</dbReference>
<dbReference type="OrthoDB" id="154414at2"/>
<dbReference type="PANTHER" id="PTHR43639:SF1">
    <property type="entry name" value="SHORT-CHAIN DEHYDROGENASE_REDUCTASE FAMILY PROTEIN"/>
    <property type="match status" value="1"/>
</dbReference>
<dbReference type="Pfam" id="PF13561">
    <property type="entry name" value="adh_short_C2"/>
    <property type="match status" value="1"/>
</dbReference>
<dbReference type="EMBL" id="FMHZ01000002">
    <property type="protein sequence ID" value="SCL59510.1"/>
    <property type="molecule type" value="Genomic_DNA"/>
</dbReference>
<keyword evidence="2" id="KW-0560">Oxidoreductase</keyword>
<reference evidence="4" key="1">
    <citation type="submission" date="2016-06" db="EMBL/GenBank/DDBJ databases">
        <authorList>
            <person name="Varghese N."/>
            <person name="Submissions Spin"/>
        </authorList>
    </citation>
    <scope>NUCLEOTIDE SEQUENCE [LARGE SCALE GENOMIC DNA]</scope>
    <source>
        <strain evidence="4">DSM 43903</strain>
    </source>
</reference>
<dbReference type="RefSeq" id="WP_091100071.1">
    <property type="nucleotide sequence ID" value="NZ_FMHZ01000002.1"/>
</dbReference>
<comment type="similarity">
    <text evidence="1">Belongs to the short-chain dehydrogenases/reductases (SDR) family.</text>
</comment>
<dbReference type="FunFam" id="3.40.50.720:FF:000084">
    <property type="entry name" value="Short-chain dehydrogenase reductase"/>
    <property type="match status" value="1"/>
</dbReference>
<dbReference type="PRINTS" id="PR00081">
    <property type="entry name" value="GDHRDH"/>
</dbReference>
<evidence type="ECO:0000256" key="2">
    <source>
        <dbReference type="ARBA" id="ARBA00023002"/>
    </source>
</evidence>
<evidence type="ECO:0000313" key="3">
    <source>
        <dbReference type="EMBL" id="SCL59510.1"/>
    </source>
</evidence>
<gene>
    <name evidence="3" type="ORF">GA0070606_3115</name>
</gene>
<dbReference type="InterPro" id="IPR036291">
    <property type="entry name" value="NAD(P)-bd_dom_sf"/>
</dbReference>
<dbReference type="PANTHER" id="PTHR43639">
    <property type="entry name" value="OXIDOREDUCTASE, SHORT-CHAIN DEHYDROGENASE/REDUCTASE FAMILY (AFU_ORTHOLOGUE AFUA_5G02870)"/>
    <property type="match status" value="1"/>
</dbReference>
<keyword evidence="4" id="KW-1185">Reference proteome</keyword>
<evidence type="ECO:0000313" key="4">
    <source>
        <dbReference type="Proteomes" id="UP000199001"/>
    </source>
</evidence>
<protein>
    <submittedName>
        <fullName evidence="3">NAD(P)-dependent dehydrogenase, short-chain alcohol dehydrogenase family</fullName>
    </submittedName>
</protein>
<dbReference type="InterPro" id="IPR002347">
    <property type="entry name" value="SDR_fam"/>
</dbReference>
<evidence type="ECO:0000256" key="1">
    <source>
        <dbReference type="ARBA" id="ARBA00006484"/>
    </source>
</evidence>
<dbReference type="GO" id="GO:0016491">
    <property type="term" value="F:oxidoreductase activity"/>
    <property type="evidence" value="ECO:0007669"/>
    <property type="project" value="UniProtKB-KW"/>
</dbReference>
<dbReference type="Gene3D" id="3.40.50.720">
    <property type="entry name" value="NAD(P)-binding Rossmann-like Domain"/>
    <property type="match status" value="1"/>
</dbReference>